<proteinExistence type="predicted"/>
<feature type="domain" description="D-alanyl-D-alanine carboxypeptidase-like core" evidence="2">
    <location>
        <begin position="420"/>
        <end position="528"/>
    </location>
</feature>
<dbReference type="InterPro" id="IPR052179">
    <property type="entry name" value="DD-CPase-like"/>
</dbReference>
<sequence length="539" mass="54555">MAGDAPKPSADPFSGLTRRERREAERAIEVAAELAAMRDAAARSTATAPRLTTTSSTPATHVSAQPGAVRAGTPDWVNRTATSPSAAAARTTAPRTVATPPVPAAWSSPAAPHAASHPSTGHASTSHASTSHPGAGHAGTSHPGTTRPSAPRSVTTRPGTSNPAPTPATQPRDVVGTRPAAPAVSRPVAATPVVAAPVAAVPVAAAPVAVTPVAVTPVVETAPVAAVTASFVASARAKAPTAPVGLPAQKSENLDSGAIPLAADPALHRPARAKAAAPARESVPTTSGALSQLEERMRPHTHRGRVVVRVGVLGALALVTLVVPLSKGAVAGGQVLSGVTLETGALPTTVSALSSLPDAIAPPPSLAAADTSILAARGTDLTSRSAVREVLPGCDPTVKAAGENGQLDSGDLCTLWDGHLQMRADAATALAELNQVYIARFGANMCLSSGYRTLAQQYALKAQKGGLAATPGKSNHGWGLAIDFCSSMTSGERWTWLKENGPTYGFVNPNWALSGGSGPHEPWHWEYIKGVMADGEFYG</sequence>
<organism evidence="3 4">
    <name type="scientific">Cellulomonas composti</name>
    <dbReference type="NCBI Taxonomy" id="266130"/>
    <lineage>
        <taxon>Bacteria</taxon>
        <taxon>Bacillati</taxon>
        <taxon>Actinomycetota</taxon>
        <taxon>Actinomycetes</taxon>
        <taxon>Micrococcales</taxon>
        <taxon>Cellulomonadaceae</taxon>
        <taxon>Cellulomonas</taxon>
    </lineage>
</organism>
<dbReference type="InterPro" id="IPR009045">
    <property type="entry name" value="Zn_M74/Hedgehog-like"/>
</dbReference>
<protein>
    <recommendedName>
        <fullName evidence="2">D-alanyl-D-alanine carboxypeptidase-like core domain-containing protein</fullName>
    </recommendedName>
</protein>
<dbReference type="PANTHER" id="PTHR34385">
    <property type="entry name" value="D-ALANYL-D-ALANINE CARBOXYPEPTIDASE"/>
    <property type="match status" value="1"/>
</dbReference>
<dbReference type="Proteomes" id="UP000321720">
    <property type="component" value="Unassembled WGS sequence"/>
</dbReference>
<dbReference type="GO" id="GO:0008233">
    <property type="term" value="F:peptidase activity"/>
    <property type="evidence" value="ECO:0007669"/>
    <property type="project" value="InterPro"/>
</dbReference>
<dbReference type="InterPro" id="IPR003709">
    <property type="entry name" value="VanY-like_core_dom"/>
</dbReference>
<keyword evidence="4" id="KW-1185">Reference proteome</keyword>
<evidence type="ECO:0000313" key="4">
    <source>
        <dbReference type="Proteomes" id="UP000321720"/>
    </source>
</evidence>
<reference evidence="3 4" key="1">
    <citation type="submission" date="2019-07" db="EMBL/GenBank/DDBJ databases">
        <title>Whole genome shotgun sequence of Cellulomonas composti NBRC 100758.</title>
        <authorList>
            <person name="Hosoyama A."/>
            <person name="Uohara A."/>
            <person name="Ohji S."/>
            <person name="Ichikawa N."/>
        </authorList>
    </citation>
    <scope>NUCLEOTIDE SEQUENCE [LARGE SCALE GENOMIC DNA]</scope>
    <source>
        <strain evidence="3 4">NBRC 100758</strain>
    </source>
</reference>
<feature type="compositionally biased region" description="Low complexity" evidence="1">
    <location>
        <begin position="80"/>
        <end position="135"/>
    </location>
</feature>
<evidence type="ECO:0000313" key="3">
    <source>
        <dbReference type="EMBL" id="GEL95461.1"/>
    </source>
</evidence>
<feature type="compositionally biased region" description="Polar residues" evidence="1">
    <location>
        <begin position="142"/>
        <end position="169"/>
    </location>
</feature>
<evidence type="ECO:0000259" key="2">
    <source>
        <dbReference type="Pfam" id="PF02557"/>
    </source>
</evidence>
<accession>A0A511JBU5</accession>
<feature type="region of interest" description="Disordered" evidence="1">
    <location>
        <begin position="1"/>
        <end position="25"/>
    </location>
</feature>
<dbReference type="EMBL" id="BJWG01000009">
    <property type="protein sequence ID" value="GEL95461.1"/>
    <property type="molecule type" value="Genomic_DNA"/>
</dbReference>
<dbReference type="PANTHER" id="PTHR34385:SF1">
    <property type="entry name" value="PEPTIDOGLYCAN L-ALANYL-D-GLUTAMATE ENDOPEPTIDASE CWLK"/>
    <property type="match status" value="1"/>
</dbReference>
<name>A0A511JBU5_9CELL</name>
<evidence type="ECO:0000256" key="1">
    <source>
        <dbReference type="SAM" id="MobiDB-lite"/>
    </source>
</evidence>
<dbReference type="RefSeq" id="WP_186812668.1">
    <property type="nucleotide sequence ID" value="NZ_BJWG01000009.1"/>
</dbReference>
<dbReference type="Gene3D" id="3.30.1380.10">
    <property type="match status" value="1"/>
</dbReference>
<feature type="compositionally biased region" description="Low complexity" evidence="1">
    <location>
        <begin position="37"/>
        <end position="60"/>
    </location>
</feature>
<dbReference type="Pfam" id="PF02557">
    <property type="entry name" value="VanY"/>
    <property type="match status" value="1"/>
</dbReference>
<dbReference type="AlphaFoldDB" id="A0A511JBU5"/>
<comment type="caution">
    <text evidence="3">The sequence shown here is derived from an EMBL/GenBank/DDBJ whole genome shotgun (WGS) entry which is preliminary data.</text>
</comment>
<gene>
    <name evidence="3" type="ORF">CCO02nite_21190</name>
</gene>
<feature type="region of interest" description="Disordered" evidence="1">
    <location>
        <begin position="37"/>
        <end position="180"/>
    </location>
</feature>
<dbReference type="CDD" id="cd14814">
    <property type="entry name" value="Peptidase_M15"/>
    <property type="match status" value="1"/>
</dbReference>
<dbReference type="SUPFAM" id="SSF55166">
    <property type="entry name" value="Hedgehog/DD-peptidase"/>
    <property type="match status" value="1"/>
</dbReference>
<dbReference type="GO" id="GO:0006508">
    <property type="term" value="P:proteolysis"/>
    <property type="evidence" value="ECO:0007669"/>
    <property type="project" value="InterPro"/>
</dbReference>